<dbReference type="EMBL" id="RHHM01000003">
    <property type="protein sequence ID" value="RQM39272.1"/>
    <property type="molecule type" value="Genomic_DNA"/>
</dbReference>
<dbReference type="PANTHER" id="PTHR43685">
    <property type="entry name" value="GLYCOSYLTRANSFERASE"/>
    <property type="match status" value="1"/>
</dbReference>
<reference evidence="2 3" key="1">
    <citation type="submission" date="2018-10" db="EMBL/GenBank/DDBJ databases">
        <title>Draft genome sequence for the type isolate of Erwinia psidii, agent causal of bacterial blight in guava (Psidium guajava) and wilt and die-back of Eucalyptus spp.</title>
        <authorList>
            <person name="Hermenegildo P.S."/>
            <person name="Santos S.A."/>
            <person name="Guimaraes L.M.S."/>
            <person name="Vidigal P.M.P."/>
            <person name="Pereira I.C."/>
            <person name="Badel J.L."/>
            <person name="Alfenas-Zerbini P."/>
            <person name="Ferreira M.A.S.V."/>
            <person name="Alfenas A.C."/>
        </authorList>
    </citation>
    <scope>NUCLEOTIDE SEQUENCE [LARGE SCALE GENOMIC DNA]</scope>
    <source>
        <strain evidence="2 3">IBSBF 435</strain>
    </source>
</reference>
<dbReference type="SUPFAM" id="SSF53448">
    <property type="entry name" value="Nucleotide-diphospho-sugar transferases"/>
    <property type="match status" value="1"/>
</dbReference>
<evidence type="ECO:0000313" key="3">
    <source>
        <dbReference type="Proteomes" id="UP000279457"/>
    </source>
</evidence>
<dbReference type="Pfam" id="PF00535">
    <property type="entry name" value="Glycos_transf_2"/>
    <property type="match status" value="1"/>
</dbReference>
<gene>
    <name evidence="2" type="ORF">EB241_05830</name>
</gene>
<dbReference type="Proteomes" id="UP000279457">
    <property type="component" value="Unassembled WGS sequence"/>
</dbReference>
<evidence type="ECO:0000313" key="2">
    <source>
        <dbReference type="EMBL" id="RQM39272.1"/>
    </source>
</evidence>
<comment type="caution">
    <text evidence="2">The sequence shown here is derived from an EMBL/GenBank/DDBJ whole genome shotgun (WGS) entry which is preliminary data.</text>
</comment>
<organism evidence="2 3">
    <name type="scientific">Erwinia psidii</name>
    <dbReference type="NCBI Taxonomy" id="69224"/>
    <lineage>
        <taxon>Bacteria</taxon>
        <taxon>Pseudomonadati</taxon>
        <taxon>Pseudomonadota</taxon>
        <taxon>Gammaproteobacteria</taxon>
        <taxon>Enterobacterales</taxon>
        <taxon>Erwiniaceae</taxon>
        <taxon>Erwinia</taxon>
    </lineage>
</organism>
<protein>
    <submittedName>
        <fullName evidence="2">Glycosyltransferase</fullName>
    </submittedName>
</protein>
<dbReference type="InterPro" id="IPR029044">
    <property type="entry name" value="Nucleotide-diphossugar_trans"/>
</dbReference>
<proteinExistence type="predicted"/>
<dbReference type="AlphaFoldDB" id="A0A3N6TVI3"/>
<dbReference type="Gene3D" id="3.90.550.10">
    <property type="entry name" value="Spore Coat Polysaccharide Biosynthesis Protein SpsA, Chain A"/>
    <property type="match status" value="1"/>
</dbReference>
<dbReference type="CDD" id="cd00761">
    <property type="entry name" value="Glyco_tranf_GTA_type"/>
    <property type="match status" value="1"/>
</dbReference>
<dbReference type="RefSeq" id="WP_124232247.1">
    <property type="nucleotide sequence ID" value="NZ_RHHM01000003.1"/>
</dbReference>
<dbReference type="PANTHER" id="PTHR43685:SF2">
    <property type="entry name" value="GLYCOSYLTRANSFERASE 2-LIKE DOMAIN-CONTAINING PROTEIN"/>
    <property type="match status" value="1"/>
</dbReference>
<feature type="domain" description="Glycosyltransferase 2-like" evidence="1">
    <location>
        <begin position="14"/>
        <end position="112"/>
    </location>
</feature>
<dbReference type="OrthoDB" id="6813549at2"/>
<keyword evidence="3" id="KW-1185">Reference proteome</keyword>
<evidence type="ECO:0000259" key="1">
    <source>
        <dbReference type="Pfam" id="PF00535"/>
    </source>
</evidence>
<accession>A0A3N6TVI3</accession>
<sequence>MNTVYGLAQQPTLSVIMPVYNARRYLAEALDSLLKQTLAPEEIIIIDDGSTDGTAELIGEYCQRHAHIMLLRNPHEGVSAARNKGLEVATGQFIYFMDADDFVGPTLFADFIREKRVCPQLELYGFSAEMFPDVPPEQRKYTRTHTRSMQGEFSGGSEMLRKLIASNSAHRVLWSSIISRELIERTHSEFLTVQNHEDAPFMLTLYLQARRVFFTANTYYYKRYAESSLSVSTRDFSWVKNYFIVREGTEKALLAAGLPLDNKLLDSYYHPVMIGCLMMVKKHRLRVPKEYQLPLNTLARQLTRNSLRMSLVWYCHPLYNSLMWCKKKLSAFSA</sequence>
<keyword evidence="2" id="KW-0808">Transferase</keyword>
<dbReference type="InterPro" id="IPR050834">
    <property type="entry name" value="Glycosyltransf_2"/>
</dbReference>
<name>A0A3N6TVI3_9GAMM</name>
<dbReference type="InterPro" id="IPR001173">
    <property type="entry name" value="Glyco_trans_2-like"/>
</dbReference>
<dbReference type="GO" id="GO:0016740">
    <property type="term" value="F:transferase activity"/>
    <property type="evidence" value="ECO:0007669"/>
    <property type="project" value="UniProtKB-KW"/>
</dbReference>